<sequence>MSTLALGLLLCTLLSLGASAPHGLSTNNLQEAAGSESIAEIAESFFAPREFMPQAFAFPSKLPTGAHAAGITVNSDDDSQNSTLIAEIFSGLKNAQNLTVAAAVCDGKIFFGARDTVAAAGALNSTLALFTENATLLTGQANSSVLTHLQNSSAYTFVVDSQIRTIANNSRVAQFVLNSTATLFLENSAVILAASRSNLDVVAYNSSVLIANATSNVTVRVHAGSVVTFLNVSEVSGDDSVEDASGDDPESRPDVVGKSNNKMAPASLVQNSANLLLAPERMREKTARATEKVNKFWNKVEHFANEKALEAIEKSNNWF</sequence>
<protein>
    <submittedName>
        <fullName evidence="3">Uncharacterized protein</fullName>
    </submittedName>
</protein>
<evidence type="ECO:0000313" key="3">
    <source>
        <dbReference type="EMBL" id="KAI1691903.1"/>
    </source>
</evidence>
<keyword evidence="2" id="KW-0732">Signal</keyword>
<organism evidence="3 4">
    <name type="scientific">Ditylenchus destructor</name>
    <dbReference type="NCBI Taxonomy" id="166010"/>
    <lineage>
        <taxon>Eukaryota</taxon>
        <taxon>Metazoa</taxon>
        <taxon>Ecdysozoa</taxon>
        <taxon>Nematoda</taxon>
        <taxon>Chromadorea</taxon>
        <taxon>Rhabditida</taxon>
        <taxon>Tylenchina</taxon>
        <taxon>Tylenchomorpha</taxon>
        <taxon>Sphaerularioidea</taxon>
        <taxon>Anguinidae</taxon>
        <taxon>Anguininae</taxon>
        <taxon>Ditylenchus</taxon>
    </lineage>
</organism>
<feature type="signal peptide" evidence="2">
    <location>
        <begin position="1"/>
        <end position="19"/>
    </location>
</feature>
<keyword evidence="4" id="KW-1185">Reference proteome</keyword>
<feature type="compositionally biased region" description="Acidic residues" evidence="1">
    <location>
        <begin position="237"/>
        <end position="248"/>
    </location>
</feature>
<evidence type="ECO:0000313" key="4">
    <source>
        <dbReference type="Proteomes" id="UP001201812"/>
    </source>
</evidence>
<comment type="caution">
    <text evidence="3">The sequence shown here is derived from an EMBL/GenBank/DDBJ whole genome shotgun (WGS) entry which is preliminary data.</text>
</comment>
<dbReference type="EMBL" id="JAKKPZ010000852">
    <property type="protein sequence ID" value="KAI1691903.1"/>
    <property type="molecule type" value="Genomic_DNA"/>
</dbReference>
<reference evidence="3" key="1">
    <citation type="submission" date="2022-01" db="EMBL/GenBank/DDBJ databases">
        <title>Genome Sequence Resource for Two Populations of Ditylenchus destructor, the Migratory Endoparasitic Phytonematode.</title>
        <authorList>
            <person name="Zhang H."/>
            <person name="Lin R."/>
            <person name="Xie B."/>
        </authorList>
    </citation>
    <scope>NUCLEOTIDE SEQUENCE</scope>
    <source>
        <strain evidence="3">BazhouSP</strain>
    </source>
</reference>
<dbReference type="Proteomes" id="UP001201812">
    <property type="component" value="Unassembled WGS sequence"/>
</dbReference>
<gene>
    <name evidence="3" type="ORF">DdX_21573</name>
</gene>
<accession>A0AAD4QSZ9</accession>
<feature type="chain" id="PRO_5042155639" evidence="2">
    <location>
        <begin position="20"/>
        <end position="319"/>
    </location>
</feature>
<feature type="region of interest" description="Disordered" evidence="1">
    <location>
        <begin position="237"/>
        <end position="263"/>
    </location>
</feature>
<evidence type="ECO:0000256" key="2">
    <source>
        <dbReference type="SAM" id="SignalP"/>
    </source>
</evidence>
<proteinExistence type="predicted"/>
<evidence type="ECO:0000256" key="1">
    <source>
        <dbReference type="SAM" id="MobiDB-lite"/>
    </source>
</evidence>
<dbReference type="AlphaFoldDB" id="A0AAD4QSZ9"/>
<name>A0AAD4QSZ9_9BILA</name>